<dbReference type="SUPFAM" id="SSF51430">
    <property type="entry name" value="NAD(P)-linked oxidoreductase"/>
    <property type="match status" value="1"/>
</dbReference>
<feature type="domain" description="NADP-dependent oxidoreductase" evidence="1">
    <location>
        <begin position="25"/>
        <end position="285"/>
    </location>
</feature>
<dbReference type="Proteomes" id="UP000620139">
    <property type="component" value="Unassembled WGS sequence"/>
</dbReference>
<evidence type="ECO:0000313" key="3">
    <source>
        <dbReference type="Proteomes" id="UP000620139"/>
    </source>
</evidence>
<dbReference type="PANTHER" id="PTHR43312">
    <property type="entry name" value="D-THREO-ALDOSE 1-DEHYDROGENASE"/>
    <property type="match status" value="1"/>
</dbReference>
<dbReference type="CDD" id="cd19095">
    <property type="entry name" value="AKR_PA4992-like"/>
    <property type="match status" value="1"/>
</dbReference>
<proteinExistence type="predicted"/>
<dbReference type="InterPro" id="IPR053135">
    <property type="entry name" value="AKR2_Oxidoreductase"/>
</dbReference>
<dbReference type="EMBL" id="JAEDAL010000001">
    <property type="protein sequence ID" value="MBH9551775.1"/>
    <property type="molecule type" value="Genomic_DNA"/>
</dbReference>
<dbReference type="RefSeq" id="WP_198099374.1">
    <property type="nucleotide sequence ID" value="NZ_JAEDAL010000001.1"/>
</dbReference>
<dbReference type="InterPro" id="IPR036812">
    <property type="entry name" value="NAD(P)_OxRdtase_dom_sf"/>
</dbReference>
<reference evidence="2" key="1">
    <citation type="submission" date="2020-12" db="EMBL/GenBank/DDBJ databases">
        <title>The genome sequence of Inhella sp. 4Y17.</title>
        <authorList>
            <person name="Liu Y."/>
        </authorList>
    </citation>
    <scope>NUCLEOTIDE SEQUENCE</scope>
    <source>
        <strain evidence="2">4Y10</strain>
    </source>
</reference>
<dbReference type="PANTHER" id="PTHR43312:SF1">
    <property type="entry name" value="NADP-DEPENDENT OXIDOREDUCTASE DOMAIN-CONTAINING PROTEIN"/>
    <property type="match status" value="1"/>
</dbReference>
<evidence type="ECO:0000259" key="1">
    <source>
        <dbReference type="Pfam" id="PF00248"/>
    </source>
</evidence>
<dbReference type="Pfam" id="PF00248">
    <property type="entry name" value="Aldo_ket_red"/>
    <property type="match status" value="1"/>
</dbReference>
<comment type="caution">
    <text evidence="2">The sequence shown here is derived from an EMBL/GenBank/DDBJ whole genome shotgun (WGS) entry which is preliminary data.</text>
</comment>
<dbReference type="Gene3D" id="3.20.20.100">
    <property type="entry name" value="NADP-dependent oxidoreductase domain"/>
    <property type="match status" value="1"/>
</dbReference>
<gene>
    <name evidence="2" type="ORF">I7X43_02835</name>
</gene>
<evidence type="ECO:0000313" key="2">
    <source>
        <dbReference type="EMBL" id="MBH9551775.1"/>
    </source>
</evidence>
<dbReference type="AlphaFoldDB" id="A0A931IVJ1"/>
<organism evidence="2 3">
    <name type="scientific">Inhella gelatinilytica</name>
    <dbReference type="NCBI Taxonomy" id="2795030"/>
    <lineage>
        <taxon>Bacteria</taxon>
        <taxon>Pseudomonadati</taxon>
        <taxon>Pseudomonadota</taxon>
        <taxon>Betaproteobacteria</taxon>
        <taxon>Burkholderiales</taxon>
        <taxon>Sphaerotilaceae</taxon>
        <taxon>Inhella</taxon>
    </lineage>
</organism>
<keyword evidence="3" id="KW-1185">Reference proteome</keyword>
<protein>
    <submittedName>
        <fullName evidence="2">Aldo/keto reductase</fullName>
    </submittedName>
</protein>
<sequence>MNARDELQPDWIRPFGATGLSVSALGFGAMHFDGLEDETAVGRLLNGVLDAGLTLIDTARGYGRSEARIGQHLAHRRRDFVLSTKFGYGVEGVPDWTYDCIVQGVERALRLMRTEVIDVGHLHSCPLDVLQRGEVSQALADCVRAGKLRVAAYSGENAELAHALADDRFAAVQCSLSLVDRANAPQVAATPKGVLVKRALAGRAWARPQRPEDFCEGQYWDRWQALGLSAGQAADLDADLKADWPALALRFAAFAPGVSSVLVGSQRLDNLRALQAAWAQGPLPAAWLQDSEARWRSAGGPHWPGLV</sequence>
<dbReference type="InterPro" id="IPR023210">
    <property type="entry name" value="NADP_OxRdtase_dom"/>
</dbReference>
<accession>A0A931IVJ1</accession>
<name>A0A931IVJ1_9BURK</name>